<proteinExistence type="predicted"/>
<feature type="non-terminal residue" evidence="1">
    <location>
        <position position="1"/>
    </location>
</feature>
<organism evidence="1 2">
    <name type="scientific">Halorubrum ezzemoulense</name>
    <name type="common">Halorubrum chaoviator</name>
    <dbReference type="NCBI Taxonomy" id="337243"/>
    <lineage>
        <taxon>Archaea</taxon>
        <taxon>Methanobacteriati</taxon>
        <taxon>Methanobacteriota</taxon>
        <taxon>Stenosarchaea group</taxon>
        <taxon>Halobacteria</taxon>
        <taxon>Halobacteriales</taxon>
        <taxon>Haloferacaceae</taxon>
        <taxon>Halorubrum</taxon>
    </lineage>
</organism>
<evidence type="ECO:0000313" key="1">
    <source>
        <dbReference type="EMBL" id="SNR69491.1"/>
    </source>
</evidence>
<dbReference type="Proteomes" id="UP000198297">
    <property type="component" value="Unassembled WGS sequence"/>
</dbReference>
<protein>
    <submittedName>
        <fullName evidence="1">Uncharacterized protein</fullName>
    </submittedName>
</protein>
<dbReference type="EMBL" id="FZNK01000011">
    <property type="protein sequence ID" value="SNR69491.1"/>
    <property type="molecule type" value="Genomic_DNA"/>
</dbReference>
<dbReference type="AlphaFoldDB" id="A0A238YFH5"/>
<accession>A0A238YFH5</accession>
<sequence>NTPIVLNETYDEVEEALIDTVITGLFADESMTSCDDHSG</sequence>
<name>A0A238YFH5_HALEZ</name>
<reference evidence="1 2" key="1">
    <citation type="submission" date="2017-06" db="EMBL/GenBank/DDBJ databases">
        <authorList>
            <person name="Kim H.J."/>
            <person name="Triplett B.A."/>
        </authorList>
    </citation>
    <scope>NUCLEOTIDE SEQUENCE [LARGE SCALE GENOMIC DNA]</scope>
    <source>
        <strain evidence="1 2">DSM 19316</strain>
    </source>
</reference>
<gene>
    <name evidence="1" type="ORF">SAMN06266787_11148</name>
</gene>
<evidence type="ECO:0000313" key="2">
    <source>
        <dbReference type="Proteomes" id="UP000198297"/>
    </source>
</evidence>